<dbReference type="Pfam" id="PF00436">
    <property type="entry name" value="SSB"/>
    <property type="match status" value="1"/>
</dbReference>
<dbReference type="CDD" id="cd04496">
    <property type="entry name" value="SSB_OBF"/>
    <property type="match status" value="1"/>
</dbReference>
<dbReference type="HAMAP" id="MF_00984">
    <property type="entry name" value="SSB"/>
    <property type="match status" value="1"/>
</dbReference>
<keyword evidence="4" id="KW-1185">Reference proteome</keyword>
<dbReference type="PANTHER" id="PTHR10302:SF0">
    <property type="entry name" value="SINGLE-STRANDED DNA-BINDING PROTEIN, MITOCHONDRIAL"/>
    <property type="match status" value="1"/>
</dbReference>
<dbReference type="Proteomes" id="UP001329430">
    <property type="component" value="Chromosome 5"/>
</dbReference>
<dbReference type="GO" id="GO:0003697">
    <property type="term" value="F:single-stranded DNA binding"/>
    <property type="evidence" value="ECO:0007669"/>
    <property type="project" value="InterPro"/>
</dbReference>
<dbReference type="FunFam" id="2.40.50.140:FF:000269">
    <property type="entry name" value="Single-stranded DNA-binding protein"/>
    <property type="match status" value="1"/>
</dbReference>
<dbReference type="InterPro" id="IPR012340">
    <property type="entry name" value="NA-bd_OB-fold"/>
</dbReference>
<evidence type="ECO:0000313" key="4">
    <source>
        <dbReference type="Proteomes" id="UP001329430"/>
    </source>
</evidence>
<evidence type="ECO:0008006" key="5">
    <source>
        <dbReference type="Google" id="ProtNLM"/>
    </source>
</evidence>
<protein>
    <recommendedName>
        <fullName evidence="5">Single-stranded DNA-binding protein, mitochondrial</fullName>
    </recommendedName>
</protein>
<dbReference type="AlphaFoldDB" id="A0AAN7V8I8"/>
<keyword evidence="1 2" id="KW-0238">DNA-binding</keyword>
<organism evidence="3 4">
    <name type="scientific">Pyrocoelia pectoralis</name>
    <dbReference type="NCBI Taxonomy" id="417401"/>
    <lineage>
        <taxon>Eukaryota</taxon>
        <taxon>Metazoa</taxon>
        <taxon>Ecdysozoa</taxon>
        <taxon>Arthropoda</taxon>
        <taxon>Hexapoda</taxon>
        <taxon>Insecta</taxon>
        <taxon>Pterygota</taxon>
        <taxon>Neoptera</taxon>
        <taxon>Endopterygota</taxon>
        <taxon>Coleoptera</taxon>
        <taxon>Polyphaga</taxon>
        <taxon>Elateriformia</taxon>
        <taxon>Elateroidea</taxon>
        <taxon>Lampyridae</taxon>
        <taxon>Lampyrinae</taxon>
        <taxon>Pyrocoelia</taxon>
    </lineage>
</organism>
<dbReference type="NCBIfam" id="TIGR00621">
    <property type="entry name" value="ssb"/>
    <property type="match status" value="1"/>
</dbReference>
<accession>A0AAN7V8I8</accession>
<sequence>MLAKKVINSVFLKSHSNPIILQTSAVINNLRNSSSTSSQQEPAKVEKTINTVQLLGRVGAEPQRKGTDDHPVVVFSLATHSNYRYETGEFLQRTEWHRVICFKPGLRETIMNFMKKGQRVHVSGKITYGEVKGDEGKSRTTTSIQAEDVIFFQ</sequence>
<dbReference type="Gene3D" id="2.40.50.140">
    <property type="entry name" value="Nucleic acid-binding proteins"/>
    <property type="match status" value="1"/>
</dbReference>
<dbReference type="GO" id="GO:0042645">
    <property type="term" value="C:mitochondrial nucleoid"/>
    <property type="evidence" value="ECO:0007669"/>
    <property type="project" value="TreeGrafter"/>
</dbReference>
<dbReference type="GO" id="GO:0006264">
    <property type="term" value="P:mitochondrial DNA replication"/>
    <property type="evidence" value="ECO:0007669"/>
    <property type="project" value="TreeGrafter"/>
</dbReference>
<name>A0AAN7V8I8_9COLE</name>
<gene>
    <name evidence="3" type="ORF">RI129_007745</name>
</gene>
<comment type="caution">
    <text evidence="3">The sequence shown here is derived from an EMBL/GenBank/DDBJ whole genome shotgun (WGS) entry which is preliminary data.</text>
</comment>
<dbReference type="SUPFAM" id="SSF50249">
    <property type="entry name" value="Nucleic acid-binding proteins"/>
    <property type="match status" value="1"/>
</dbReference>
<evidence type="ECO:0000256" key="1">
    <source>
        <dbReference type="ARBA" id="ARBA00023125"/>
    </source>
</evidence>
<dbReference type="InterPro" id="IPR000424">
    <property type="entry name" value="Primosome_PriB/ssb"/>
</dbReference>
<evidence type="ECO:0000256" key="2">
    <source>
        <dbReference type="PROSITE-ProRule" id="PRU00252"/>
    </source>
</evidence>
<reference evidence="3 4" key="1">
    <citation type="journal article" date="2024" name="Insects">
        <title>An Improved Chromosome-Level Genome Assembly of the Firefly Pyrocoelia pectoralis.</title>
        <authorList>
            <person name="Fu X."/>
            <person name="Meyer-Rochow V.B."/>
            <person name="Ballantyne L."/>
            <person name="Zhu X."/>
        </authorList>
    </citation>
    <scope>NUCLEOTIDE SEQUENCE [LARGE SCALE GENOMIC DNA]</scope>
    <source>
        <strain evidence="3">XCY_ONT2</strain>
    </source>
</reference>
<proteinExistence type="inferred from homology"/>
<dbReference type="PROSITE" id="PS50935">
    <property type="entry name" value="SSB"/>
    <property type="match status" value="1"/>
</dbReference>
<dbReference type="PANTHER" id="PTHR10302">
    <property type="entry name" value="SINGLE-STRANDED DNA-BINDING PROTEIN"/>
    <property type="match status" value="1"/>
</dbReference>
<dbReference type="InterPro" id="IPR011344">
    <property type="entry name" value="ssDNA-bd"/>
</dbReference>
<dbReference type="EMBL" id="JAVRBK010000005">
    <property type="protein sequence ID" value="KAK5643900.1"/>
    <property type="molecule type" value="Genomic_DNA"/>
</dbReference>
<evidence type="ECO:0000313" key="3">
    <source>
        <dbReference type="EMBL" id="KAK5643900.1"/>
    </source>
</evidence>